<dbReference type="PROSITE" id="PS51257">
    <property type="entry name" value="PROKAR_LIPOPROTEIN"/>
    <property type="match status" value="1"/>
</dbReference>
<feature type="compositionally biased region" description="Low complexity" evidence="3">
    <location>
        <begin position="810"/>
        <end position="829"/>
    </location>
</feature>
<evidence type="ECO:0000256" key="3">
    <source>
        <dbReference type="SAM" id="MobiDB-lite"/>
    </source>
</evidence>
<keyword evidence="5" id="KW-1185">Reference proteome</keyword>
<evidence type="ECO:0000313" key="4">
    <source>
        <dbReference type="EMBL" id="PZX13507.1"/>
    </source>
</evidence>
<dbReference type="PANTHER" id="PTHR45586:SF1">
    <property type="entry name" value="LIPOPOLYSACCHARIDE ASSEMBLY PROTEIN B"/>
    <property type="match status" value="1"/>
</dbReference>
<dbReference type="Gene3D" id="1.25.40.10">
    <property type="entry name" value="Tetratricopeptide repeat domain"/>
    <property type="match status" value="5"/>
</dbReference>
<feature type="region of interest" description="Disordered" evidence="3">
    <location>
        <begin position="788"/>
        <end position="829"/>
    </location>
</feature>
<dbReference type="OrthoDB" id="7637125at2"/>
<dbReference type="Pfam" id="PF13432">
    <property type="entry name" value="TPR_16"/>
    <property type="match status" value="2"/>
</dbReference>
<keyword evidence="1" id="KW-0677">Repeat</keyword>
<dbReference type="Proteomes" id="UP000248916">
    <property type="component" value="Unassembled WGS sequence"/>
</dbReference>
<evidence type="ECO:0000256" key="2">
    <source>
        <dbReference type="ARBA" id="ARBA00022803"/>
    </source>
</evidence>
<accession>A0A2W7N5B0</accession>
<dbReference type="SMART" id="SM00028">
    <property type="entry name" value="TPR"/>
    <property type="match status" value="6"/>
</dbReference>
<gene>
    <name evidence="4" type="ORF">LX81_03292</name>
</gene>
<dbReference type="InterPro" id="IPR051012">
    <property type="entry name" value="CellSynth/LPSAsmb/PSIAsmb"/>
</dbReference>
<sequence>MILRPLTAALLGATLLLSACQNSEERADEFYRSGLALLEAGDADRAAVEFRNVFRYDGAHRDARLRLAEILMEDGDTRGGYGQYLRLAEQYPEDAEVRRRLATIAIAEQNWEEAERHGRAAIELDSEPLEARAIRTALDYRQAAIDEDQAARTEGETAARAILEEDPDNLIARRVVISEELATERFTDALADIDRAIATAPDNIEYSTLKLRVLGTLGETDAIGAHLREMYERFPEDETVQRSLISWYIQQDDYDAAEDFLRGLAGADTGPVEGHVTVIRFLEEARDRDAARAEIDRLVEANADNPENAALYRSMQASYDFQDGERDAAIAQMQRIIADAPADTAQTQRLKGALAQMLVATGNRTGARALVEEILETDTSNVTALKLRGQMLIDSDEPGQAIIDLRRALDQSPRDTETILLLADAHERDGSPELQGERLALAVDISNAAPAESLRYAAYLLGEGRAASARSVLAEARAANPGNIDILLQSARLALEDDSLGLVRGIIRDLELIEDDPRAADAAQSLQTGILLRQGRFDDGLALLEDRAAQQDDAAAAVLAVVRTQLMAGRIGDARAYLDTALEQSPDDPALRQIDAGLATMEGDPERTERILRDLIADEPQALAPVRQLYTLLSSGDRRDEATRVLDAAMEAMPDSRDLKILKAGELEREGNIDGAIALYEALYAENTSNVVIANNLASLLSSHSEDEATLDRAAAVARRLRGTEIPAFQDTYGWIAYRQGNTEEALGYLEAAANGLPEDALVQYHLGMTYAELDRPAEARERLTEALDLAGDRPLPQMETARDTLDGLAPAAPDQEAAPDPAAAPASE</sequence>
<organism evidence="4 5">
    <name type="scientific">Palleronia aestuarii</name>
    <dbReference type="NCBI Taxonomy" id="568105"/>
    <lineage>
        <taxon>Bacteria</taxon>
        <taxon>Pseudomonadati</taxon>
        <taxon>Pseudomonadota</taxon>
        <taxon>Alphaproteobacteria</taxon>
        <taxon>Rhodobacterales</taxon>
        <taxon>Roseobacteraceae</taxon>
        <taxon>Palleronia</taxon>
    </lineage>
</organism>
<evidence type="ECO:0000313" key="5">
    <source>
        <dbReference type="Proteomes" id="UP000248916"/>
    </source>
</evidence>
<dbReference type="InterPro" id="IPR019734">
    <property type="entry name" value="TPR_rpt"/>
</dbReference>
<dbReference type="RefSeq" id="WP_111538359.1">
    <property type="nucleotide sequence ID" value="NZ_QKZL01000018.1"/>
</dbReference>
<dbReference type="SUPFAM" id="SSF48452">
    <property type="entry name" value="TPR-like"/>
    <property type="match status" value="4"/>
</dbReference>
<dbReference type="PANTHER" id="PTHR45586">
    <property type="entry name" value="TPR REPEAT-CONTAINING PROTEIN PA4667"/>
    <property type="match status" value="1"/>
</dbReference>
<reference evidence="4 5" key="1">
    <citation type="submission" date="2018-06" db="EMBL/GenBank/DDBJ databases">
        <title>Genomic Encyclopedia of Archaeal and Bacterial Type Strains, Phase II (KMG-II): from individual species to whole genera.</title>
        <authorList>
            <person name="Goeker M."/>
        </authorList>
    </citation>
    <scope>NUCLEOTIDE SEQUENCE [LARGE SCALE GENOMIC DNA]</scope>
    <source>
        <strain evidence="4 5">DSM 22009</strain>
    </source>
</reference>
<dbReference type="EMBL" id="QKZL01000018">
    <property type="protein sequence ID" value="PZX13507.1"/>
    <property type="molecule type" value="Genomic_DNA"/>
</dbReference>
<dbReference type="Pfam" id="PF14559">
    <property type="entry name" value="TPR_19"/>
    <property type="match status" value="2"/>
</dbReference>
<dbReference type="InterPro" id="IPR011990">
    <property type="entry name" value="TPR-like_helical_dom_sf"/>
</dbReference>
<comment type="caution">
    <text evidence="4">The sequence shown here is derived from an EMBL/GenBank/DDBJ whole genome shotgun (WGS) entry which is preliminary data.</text>
</comment>
<name>A0A2W7N5B0_9RHOB</name>
<dbReference type="AlphaFoldDB" id="A0A2W7N5B0"/>
<protein>
    <submittedName>
        <fullName evidence="4">Tfp pilus assembly protein PilF</fullName>
    </submittedName>
</protein>
<keyword evidence="2" id="KW-0802">TPR repeat</keyword>
<proteinExistence type="predicted"/>
<evidence type="ECO:0000256" key="1">
    <source>
        <dbReference type="ARBA" id="ARBA00022737"/>
    </source>
</evidence>